<dbReference type="GeneID" id="93073822"/>
<dbReference type="RefSeq" id="WP_003443580.1">
    <property type="nucleotide sequence ID" value="NZ_ANZB01000004.1"/>
</dbReference>
<dbReference type="InterPro" id="IPR015422">
    <property type="entry name" value="PyrdxlP-dep_Trfase_small"/>
</dbReference>
<reference evidence="9 10" key="3">
    <citation type="journal article" name="Genome Announc.">
        <title>Improved Draft Genome Sequence of Clostridium pasteurianum Strain ATCC 6013 (DSM 525) Using a Hybrid Next-Generation Sequencing Approach.</title>
        <authorList>
            <person name="Pyne M.E."/>
            <person name="Utturkar S."/>
            <person name="Brown S.D."/>
            <person name="Moo-Young M."/>
            <person name="Chung D.A."/>
            <person name="Chou C.P."/>
        </authorList>
    </citation>
    <scope>NUCLEOTIDE SEQUENCE [LARGE SCALE GENOMIC DNA]</scope>
    <source>
        <strain evidence="9 10">ATCC 6013</strain>
    </source>
</reference>
<name>A0A0H3J4C4_CLOPA</name>
<evidence type="ECO:0000256" key="1">
    <source>
        <dbReference type="ARBA" id="ARBA00001933"/>
    </source>
</evidence>
<comment type="cofactor">
    <cofactor evidence="1 6">
        <name>pyridoxal 5'-phosphate</name>
        <dbReference type="ChEBI" id="CHEBI:597326"/>
    </cofactor>
</comment>
<dbReference type="Pfam" id="PF00155">
    <property type="entry name" value="Aminotran_1_2"/>
    <property type="match status" value="1"/>
</dbReference>
<evidence type="ECO:0000256" key="6">
    <source>
        <dbReference type="RuleBase" id="RU000481"/>
    </source>
</evidence>
<dbReference type="EC" id="2.6.1.-" evidence="6"/>
<dbReference type="InterPro" id="IPR050596">
    <property type="entry name" value="AspAT/PAT-like"/>
</dbReference>
<keyword evidence="11" id="KW-1185">Reference proteome</keyword>
<evidence type="ECO:0000313" key="8">
    <source>
        <dbReference type="EMBL" id="AJA51720.1"/>
    </source>
</evidence>
<reference evidence="9" key="2">
    <citation type="submission" date="2015-10" db="EMBL/GenBank/DDBJ databases">
        <title>Improved Draft Genome Sequence of Clostridium pasteurianum Strain ATCC 6013 (DSM 525) Using a Hybrid Next-Generation Sequencing Approach.</title>
        <authorList>
            <person name="Pyne M.E."/>
            <person name="Utturkar S.M."/>
            <person name="Brown S.D."/>
            <person name="Moo-Young M."/>
            <person name="Chung D.A."/>
            <person name="Chou P.C."/>
        </authorList>
    </citation>
    <scope>NUCLEOTIDE SEQUENCE</scope>
    <source>
        <strain evidence="9">ATCC 6013</strain>
    </source>
</reference>
<keyword evidence="5" id="KW-0663">Pyridoxal phosphate</keyword>
<dbReference type="AlphaFoldDB" id="A0A0H3J4C4"/>
<sequence>MDKNKIADNVNNIELSGIRKFYNKVEKVDGAISLTLGQPDFSVPQGIKEVMIKAIQDNKTVYTSNAGVLQLRQEISGFLSSQNINYTSDEICVTVGGSEGLMDVFTAFINSGDKVLIPTPAYPAYESCVKILGGKVINYNLNKEDFSIDFKELKELIHRERPKIFVLSYPSNPTGAILDKESRDKLYEIVKDEDIIVITDEMYSSLCFEKDYYSIAQFKDIKDKVVMINGFSKMFSMTGLRIGYVCAVNKYMDSIIKVHQYNVSCAPSISQYGVIEGLRNCLQDVENMRNEFKIRRDYLYERLLSLGFEVKLPKGAFYIFPSIKKFASNSEEFCDKLLQHAKVAVVPGSAFGKGGEGYMRISYAYSKQKLEEAMNRIENMLKKN</sequence>
<dbReference type="GO" id="GO:0008483">
    <property type="term" value="F:transaminase activity"/>
    <property type="evidence" value="ECO:0007669"/>
    <property type="project" value="UniProtKB-KW"/>
</dbReference>
<dbReference type="InterPro" id="IPR015421">
    <property type="entry name" value="PyrdxlP-dep_Trfase_major"/>
</dbReference>
<dbReference type="EMBL" id="JPGY02000001">
    <property type="protein sequence ID" value="KRU12272.1"/>
    <property type="molecule type" value="Genomic_DNA"/>
</dbReference>
<dbReference type="Proteomes" id="UP000030905">
    <property type="component" value="Chromosome"/>
</dbReference>
<dbReference type="Proteomes" id="UP000028042">
    <property type="component" value="Unassembled WGS sequence"/>
</dbReference>
<dbReference type="PATRIC" id="fig|1262449.3.peg.1496"/>
<evidence type="ECO:0000259" key="7">
    <source>
        <dbReference type="Pfam" id="PF00155"/>
    </source>
</evidence>
<evidence type="ECO:0000256" key="3">
    <source>
        <dbReference type="ARBA" id="ARBA00022576"/>
    </source>
</evidence>
<protein>
    <recommendedName>
        <fullName evidence="6">Aminotransferase</fullName>
        <ecNumber evidence="6">2.6.1.-</ecNumber>
    </recommendedName>
</protein>
<dbReference type="SUPFAM" id="SSF53383">
    <property type="entry name" value="PLP-dependent transferases"/>
    <property type="match status" value="1"/>
</dbReference>
<dbReference type="PROSITE" id="PS00105">
    <property type="entry name" value="AA_TRANSFER_CLASS_1"/>
    <property type="match status" value="1"/>
</dbReference>
<dbReference type="eggNOG" id="COG0436">
    <property type="taxonomic scope" value="Bacteria"/>
</dbReference>
<evidence type="ECO:0000313" key="11">
    <source>
        <dbReference type="Proteomes" id="UP000030905"/>
    </source>
</evidence>
<evidence type="ECO:0000313" key="10">
    <source>
        <dbReference type="Proteomes" id="UP000028042"/>
    </source>
</evidence>
<dbReference type="InterPro" id="IPR004839">
    <property type="entry name" value="Aminotransferase_I/II_large"/>
</dbReference>
<proteinExistence type="inferred from homology"/>
<reference evidence="8 11" key="1">
    <citation type="journal article" date="2015" name="Genome Announc.">
        <title>Complete Genome Sequence of the Nitrogen-Fixing and Solvent-Producing Clostridium pasteurianum DSM 525.</title>
        <authorList>
            <person name="Poehlein A."/>
            <person name="Grosse-Honebrink A."/>
            <person name="Zhang Y."/>
            <person name="Minton N.P."/>
            <person name="Daniel R."/>
        </authorList>
    </citation>
    <scope>NUCLEOTIDE SEQUENCE [LARGE SCALE GENOMIC DNA]</scope>
    <source>
        <strain evidence="8">DSM 525</strain>
        <strain evidence="11">DSM 525 / ATCC 6013</strain>
    </source>
</reference>
<accession>A0A0H3J4C4</accession>
<dbReference type="KEGG" id="cpae:CPAST_c16570"/>
<comment type="similarity">
    <text evidence="2 6">Belongs to the class-I pyridoxal-phosphate-dependent aminotransferase family.</text>
</comment>
<dbReference type="Gene3D" id="3.90.1150.10">
    <property type="entry name" value="Aspartate Aminotransferase, domain 1"/>
    <property type="match status" value="1"/>
</dbReference>
<dbReference type="EMBL" id="CP009268">
    <property type="protein sequence ID" value="AJA51720.1"/>
    <property type="molecule type" value="Genomic_DNA"/>
</dbReference>
<dbReference type="CDD" id="cd00609">
    <property type="entry name" value="AAT_like"/>
    <property type="match status" value="1"/>
</dbReference>
<dbReference type="InterPro" id="IPR015424">
    <property type="entry name" value="PyrdxlP-dep_Trfase"/>
</dbReference>
<dbReference type="GO" id="GO:0006520">
    <property type="term" value="P:amino acid metabolic process"/>
    <property type="evidence" value="ECO:0007669"/>
    <property type="project" value="InterPro"/>
</dbReference>
<evidence type="ECO:0000313" key="9">
    <source>
        <dbReference type="EMBL" id="KRU12272.1"/>
    </source>
</evidence>
<keyword evidence="4 6" id="KW-0808">Transferase</keyword>
<dbReference type="PANTHER" id="PTHR46383">
    <property type="entry name" value="ASPARTATE AMINOTRANSFERASE"/>
    <property type="match status" value="1"/>
</dbReference>
<dbReference type="KEGG" id="cpat:CLPA_c16570"/>
<keyword evidence="3 6" id="KW-0032">Aminotransferase</keyword>
<evidence type="ECO:0000256" key="2">
    <source>
        <dbReference type="ARBA" id="ARBA00007441"/>
    </source>
</evidence>
<dbReference type="PANTHER" id="PTHR46383:SF4">
    <property type="entry name" value="AMINOTRANSFERASE"/>
    <property type="match status" value="1"/>
</dbReference>
<dbReference type="InterPro" id="IPR004838">
    <property type="entry name" value="NHTrfase_class1_PyrdxlP-BS"/>
</dbReference>
<gene>
    <name evidence="8" type="ORF">CLPA_c16570</name>
    <name evidence="9" type="ORF">CP6013_01519</name>
</gene>
<dbReference type="GO" id="GO:0030170">
    <property type="term" value="F:pyridoxal phosphate binding"/>
    <property type="evidence" value="ECO:0007669"/>
    <property type="project" value="InterPro"/>
</dbReference>
<feature type="domain" description="Aminotransferase class I/classII large" evidence="7">
    <location>
        <begin position="32"/>
        <end position="377"/>
    </location>
</feature>
<organism evidence="8 11">
    <name type="scientific">Clostridium pasteurianum DSM 525 = ATCC 6013</name>
    <dbReference type="NCBI Taxonomy" id="1262449"/>
    <lineage>
        <taxon>Bacteria</taxon>
        <taxon>Bacillati</taxon>
        <taxon>Bacillota</taxon>
        <taxon>Clostridia</taxon>
        <taxon>Eubacteriales</taxon>
        <taxon>Clostridiaceae</taxon>
        <taxon>Clostridium</taxon>
    </lineage>
</organism>
<dbReference type="Gene3D" id="3.40.640.10">
    <property type="entry name" value="Type I PLP-dependent aspartate aminotransferase-like (Major domain)"/>
    <property type="match status" value="1"/>
</dbReference>
<evidence type="ECO:0000256" key="5">
    <source>
        <dbReference type="ARBA" id="ARBA00022898"/>
    </source>
</evidence>
<evidence type="ECO:0000256" key="4">
    <source>
        <dbReference type="ARBA" id="ARBA00022679"/>
    </source>
</evidence>